<proteinExistence type="predicted"/>
<protein>
    <submittedName>
        <fullName evidence="1">Uncharacterized protein</fullName>
    </submittedName>
</protein>
<organism evidence="1 2">
    <name type="scientific">Bergeyella zoohelcum</name>
    <dbReference type="NCBI Taxonomy" id="1015"/>
    <lineage>
        <taxon>Bacteria</taxon>
        <taxon>Pseudomonadati</taxon>
        <taxon>Bacteroidota</taxon>
        <taxon>Flavobacteriia</taxon>
        <taxon>Flavobacteriales</taxon>
        <taxon>Weeksellaceae</taxon>
        <taxon>Bergeyella</taxon>
    </lineage>
</organism>
<comment type="caution">
    <text evidence="1">The sequence shown here is derived from an EMBL/GenBank/DDBJ whole genome shotgun (WGS) entry which is preliminary data.</text>
</comment>
<dbReference type="Proteomes" id="UP000270205">
    <property type="component" value="Unassembled WGS sequence"/>
</dbReference>
<sequence>MQMKIVHYNADTFNQKFTSNTMTVKEREIISNKLKYIHLKQTTTYPSTS</sequence>
<name>A0A7Z8YNI7_9FLAO</name>
<accession>A0A7Z8YNI7</accession>
<evidence type="ECO:0000313" key="2">
    <source>
        <dbReference type="Proteomes" id="UP000270205"/>
    </source>
</evidence>
<gene>
    <name evidence="1" type="ORF">NCTC12929_00047</name>
</gene>
<dbReference type="AlphaFoldDB" id="A0A7Z8YNI7"/>
<evidence type="ECO:0000313" key="1">
    <source>
        <dbReference type="EMBL" id="VDH02584.1"/>
    </source>
</evidence>
<dbReference type="EMBL" id="UYIV01000001">
    <property type="protein sequence ID" value="VDH02584.1"/>
    <property type="molecule type" value="Genomic_DNA"/>
</dbReference>
<reference evidence="1 2" key="1">
    <citation type="submission" date="2018-11" db="EMBL/GenBank/DDBJ databases">
        <authorList>
            <consortium name="Pathogen Informatics"/>
        </authorList>
    </citation>
    <scope>NUCLEOTIDE SEQUENCE [LARGE SCALE GENOMIC DNA]</scope>
    <source>
        <strain evidence="1 2">NCTC12929</strain>
    </source>
</reference>